<keyword evidence="3" id="KW-1185">Reference proteome</keyword>
<feature type="non-terminal residue" evidence="2">
    <location>
        <position position="56"/>
    </location>
</feature>
<sequence>VCREIEVVSVQDEDHQDEDGEVKRERDDRKRREAHVKLLVDQHEGLIKEKLVEVEK</sequence>
<proteinExistence type="predicted"/>
<feature type="non-terminal residue" evidence="2">
    <location>
        <position position="1"/>
    </location>
</feature>
<reference evidence="2 3" key="1">
    <citation type="journal article" date="2021" name="Nat. Plants">
        <title>The Taxus genome provides insights into paclitaxel biosynthesis.</title>
        <authorList>
            <person name="Xiong X."/>
            <person name="Gou J."/>
            <person name="Liao Q."/>
            <person name="Li Y."/>
            <person name="Zhou Q."/>
            <person name="Bi G."/>
            <person name="Li C."/>
            <person name="Du R."/>
            <person name="Wang X."/>
            <person name="Sun T."/>
            <person name="Guo L."/>
            <person name="Liang H."/>
            <person name="Lu P."/>
            <person name="Wu Y."/>
            <person name="Zhang Z."/>
            <person name="Ro D.K."/>
            <person name="Shang Y."/>
            <person name="Huang S."/>
            <person name="Yan J."/>
        </authorList>
    </citation>
    <scope>NUCLEOTIDE SEQUENCE [LARGE SCALE GENOMIC DNA]</scope>
    <source>
        <strain evidence="2">Ta-2019</strain>
    </source>
</reference>
<dbReference type="AlphaFoldDB" id="A0AA38CU27"/>
<comment type="caution">
    <text evidence="2">The sequence shown here is derived from an EMBL/GenBank/DDBJ whole genome shotgun (WGS) entry which is preliminary data.</text>
</comment>
<name>A0AA38CU27_TAXCH</name>
<evidence type="ECO:0000313" key="2">
    <source>
        <dbReference type="EMBL" id="KAH9304738.1"/>
    </source>
</evidence>
<evidence type="ECO:0000313" key="3">
    <source>
        <dbReference type="Proteomes" id="UP000824469"/>
    </source>
</evidence>
<accession>A0AA38CU27</accession>
<dbReference type="EMBL" id="JAHRHJ020000008">
    <property type="protein sequence ID" value="KAH9304738.1"/>
    <property type="molecule type" value="Genomic_DNA"/>
</dbReference>
<organism evidence="2 3">
    <name type="scientific">Taxus chinensis</name>
    <name type="common">Chinese yew</name>
    <name type="synonym">Taxus wallichiana var. chinensis</name>
    <dbReference type="NCBI Taxonomy" id="29808"/>
    <lineage>
        <taxon>Eukaryota</taxon>
        <taxon>Viridiplantae</taxon>
        <taxon>Streptophyta</taxon>
        <taxon>Embryophyta</taxon>
        <taxon>Tracheophyta</taxon>
        <taxon>Spermatophyta</taxon>
        <taxon>Pinopsida</taxon>
        <taxon>Pinidae</taxon>
        <taxon>Conifers II</taxon>
        <taxon>Cupressales</taxon>
        <taxon>Taxaceae</taxon>
        <taxon>Taxus</taxon>
    </lineage>
</organism>
<dbReference type="Proteomes" id="UP000824469">
    <property type="component" value="Unassembled WGS sequence"/>
</dbReference>
<evidence type="ECO:0000256" key="1">
    <source>
        <dbReference type="SAM" id="MobiDB-lite"/>
    </source>
</evidence>
<feature type="region of interest" description="Disordered" evidence="1">
    <location>
        <begin position="1"/>
        <end position="28"/>
    </location>
</feature>
<gene>
    <name evidence="2" type="ORF">KI387_009142</name>
</gene>
<protein>
    <submittedName>
        <fullName evidence="2">Uncharacterized protein</fullName>
    </submittedName>
</protein>